<dbReference type="EMBL" id="NIHW01000031">
    <property type="protein sequence ID" value="PLT84555.1"/>
    <property type="molecule type" value="Genomic_DNA"/>
</dbReference>
<evidence type="ECO:0000313" key="1">
    <source>
        <dbReference type="EMBL" id="PLT84555.1"/>
    </source>
</evidence>
<reference evidence="1 2" key="1">
    <citation type="journal article" date="2017" name="Genome Med.">
        <title>A novel Ruminococcus gnavus clade enriched in inflammatory bowel disease patients.</title>
        <authorList>
            <person name="Hall A.B."/>
            <person name="Yassour M."/>
            <person name="Sauk J."/>
            <person name="Garner A."/>
            <person name="Jiang X."/>
            <person name="Arthur T."/>
            <person name="Lagoudas G.K."/>
            <person name="Vatanen T."/>
            <person name="Fornelos N."/>
            <person name="Wilson R."/>
            <person name="Bertha M."/>
            <person name="Cohen M."/>
            <person name="Garber J."/>
            <person name="Khalili H."/>
            <person name="Gevers D."/>
            <person name="Ananthakrishnan A.N."/>
            <person name="Kugathasan S."/>
            <person name="Lander E.S."/>
            <person name="Blainey P."/>
            <person name="Vlamakis H."/>
            <person name="Xavier R.J."/>
            <person name="Huttenhower C."/>
        </authorList>
    </citation>
    <scope>NUCLEOTIDE SEQUENCE [LARGE SCALE GENOMIC DNA]</scope>
    <source>
        <strain evidence="1 2">RJX1128</strain>
    </source>
</reference>
<dbReference type="RefSeq" id="WP_101882764.1">
    <property type="nucleotide sequence ID" value="NZ_NIHW01000031.1"/>
</dbReference>
<protein>
    <submittedName>
        <fullName evidence="1">Uncharacterized protein</fullName>
    </submittedName>
</protein>
<comment type="caution">
    <text evidence="1">The sequence shown here is derived from an EMBL/GenBank/DDBJ whole genome shotgun (WGS) entry which is preliminary data.</text>
</comment>
<name>A0A2N5PY16_MEDGN</name>
<evidence type="ECO:0000313" key="2">
    <source>
        <dbReference type="Proteomes" id="UP000234840"/>
    </source>
</evidence>
<dbReference type="Proteomes" id="UP000234840">
    <property type="component" value="Unassembled WGS sequence"/>
</dbReference>
<accession>A0A2N5PY16</accession>
<dbReference type="AlphaFoldDB" id="A0A2N5PY16"/>
<organism evidence="1 2">
    <name type="scientific">Mediterraneibacter gnavus</name>
    <name type="common">Ruminococcus gnavus</name>
    <dbReference type="NCBI Taxonomy" id="33038"/>
    <lineage>
        <taxon>Bacteria</taxon>
        <taxon>Bacillati</taxon>
        <taxon>Bacillota</taxon>
        <taxon>Clostridia</taxon>
        <taxon>Lachnospirales</taxon>
        <taxon>Lachnospiraceae</taxon>
        <taxon>Mediterraneibacter</taxon>
    </lineage>
</organism>
<gene>
    <name evidence="1" type="ORF">CDL20_11695</name>
</gene>
<sequence length="150" mass="17332">MIKIQKEDKKQLAITYNTEGKDAMYSVIKEKYMVKNPTCVFTSMKKAAYLAYNPENDRFMFGEQEAMEAMEANIFLDIETLCSGKTQSEKTAGLEKSEVHLHKSMDMLIQELIGERLLKLSQYVSLDPVEKVMRIDETYLKSDGYKLILH</sequence>
<proteinExistence type="predicted"/>